<feature type="region of interest" description="Disordered" evidence="9">
    <location>
        <begin position="435"/>
        <end position="484"/>
    </location>
</feature>
<dbReference type="Gene3D" id="3.30.70.270">
    <property type="match status" value="2"/>
</dbReference>
<dbReference type="SUPFAM" id="SSF56672">
    <property type="entry name" value="DNA/RNA polymerases"/>
    <property type="match status" value="1"/>
</dbReference>
<dbReference type="Proteomes" id="UP001190700">
    <property type="component" value="Unassembled WGS sequence"/>
</dbReference>
<keyword evidence="8" id="KW-0862">Zinc</keyword>
<dbReference type="GO" id="GO:0003676">
    <property type="term" value="F:nucleic acid binding"/>
    <property type="evidence" value="ECO:0007669"/>
    <property type="project" value="InterPro"/>
</dbReference>
<reference evidence="12 13" key="1">
    <citation type="journal article" date="2015" name="Genome Biol. Evol.">
        <title>Comparative Genomics of a Bacterivorous Green Alga Reveals Evolutionary Causalities and Consequences of Phago-Mixotrophic Mode of Nutrition.</title>
        <authorList>
            <person name="Burns J.A."/>
            <person name="Paasch A."/>
            <person name="Narechania A."/>
            <person name="Kim E."/>
        </authorList>
    </citation>
    <scope>NUCLEOTIDE SEQUENCE [LARGE SCALE GENOMIC DNA]</scope>
    <source>
        <strain evidence="12 13">PLY_AMNH</strain>
    </source>
</reference>
<keyword evidence="8" id="KW-0863">Zinc-finger</keyword>
<feature type="region of interest" description="Disordered" evidence="9">
    <location>
        <begin position="288"/>
        <end position="409"/>
    </location>
</feature>
<dbReference type="SUPFAM" id="SSF54160">
    <property type="entry name" value="Chromo domain-like"/>
    <property type="match status" value="1"/>
</dbReference>
<dbReference type="InterPro" id="IPR041373">
    <property type="entry name" value="RT_RNaseH"/>
</dbReference>
<evidence type="ECO:0000256" key="2">
    <source>
        <dbReference type="ARBA" id="ARBA00022679"/>
    </source>
</evidence>
<dbReference type="InterPro" id="IPR000953">
    <property type="entry name" value="Chromo/chromo_shadow_dom"/>
</dbReference>
<evidence type="ECO:0000256" key="3">
    <source>
        <dbReference type="ARBA" id="ARBA00022695"/>
    </source>
</evidence>
<dbReference type="Gene3D" id="3.10.10.10">
    <property type="entry name" value="HIV Type 1 Reverse Transcriptase, subunit A, domain 1"/>
    <property type="match status" value="1"/>
</dbReference>
<feature type="domain" description="CCHC-type" evidence="11">
    <location>
        <begin position="357"/>
        <end position="370"/>
    </location>
</feature>
<dbReference type="Gene3D" id="2.40.50.40">
    <property type="match status" value="1"/>
</dbReference>
<feature type="compositionally biased region" description="Low complexity" evidence="9">
    <location>
        <begin position="320"/>
        <end position="335"/>
    </location>
</feature>
<organism evidence="12 13">
    <name type="scientific">Cymbomonas tetramitiformis</name>
    <dbReference type="NCBI Taxonomy" id="36881"/>
    <lineage>
        <taxon>Eukaryota</taxon>
        <taxon>Viridiplantae</taxon>
        <taxon>Chlorophyta</taxon>
        <taxon>Pyramimonadophyceae</taxon>
        <taxon>Pyramimonadales</taxon>
        <taxon>Pyramimonadaceae</taxon>
        <taxon>Cymbomonas</taxon>
    </lineage>
</organism>
<feature type="domain" description="Chromo" evidence="10">
    <location>
        <begin position="1258"/>
        <end position="1307"/>
    </location>
</feature>
<evidence type="ECO:0000256" key="4">
    <source>
        <dbReference type="ARBA" id="ARBA00022722"/>
    </source>
</evidence>
<keyword evidence="13" id="KW-1185">Reference proteome</keyword>
<dbReference type="InterPro" id="IPR016197">
    <property type="entry name" value="Chromo-like_dom_sf"/>
</dbReference>
<feature type="compositionally biased region" description="Basic and acidic residues" evidence="9">
    <location>
        <begin position="301"/>
        <end position="318"/>
    </location>
</feature>
<feature type="compositionally biased region" description="Basic and acidic residues" evidence="9">
    <location>
        <begin position="67"/>
        <end position="81"/>
    </location>
</feature>
<dbReference type="InterPro" id="IPR005162">
    <property type="entry name" value="Retrotrans_gag_dom"/>
</dbReference>
<keyword evidence="4" id="KW-0540">Nuclease</keyword>
<gene>
    <name evidence="12" type="ORF">CYMTET_5558</name>
</gene>
<dbReference type="PROSITE" id="PS50013">
    <property type="entry name" value="CHROMO_2"/>
    <property type="match status" value="1"/>
</dbReference>
<dbReference type="GO" id="GO:0006508">
    <property type="term" value="P:proteolysis"/>
    <property type="evidence" value="ECO:0007669"/>
    <property type="project" value="UniProtKB-KW"/>
</dbReference>
<feature type="compositionally biased region" description="Low complexity" evidence="9">
    <location>
        <begin position="392"/>
        <end position="401"/>
    </location>
</feature>
<evidence type="ECO:0000256" key="8">
    <source>
        <dbReference type="PROSITE-ProRule" id="PRU00047"/>
    </source>
</evidence>
<comment type="caution">
    <text evidence="12">The sequence shown here is derived from an EMBL/GenBank/DDBJ whole genome shotgun (WGS) entry which is preliminary data.</text>
</comment>
<dbReference type="GO" id="GO:0003964">
    <property type="term" value="F:RNA-directed DNA polymerase activity"/>
    <property type="evidence" value="ECO:0007669"/>
    <property type="project" value="UniProtKB-KW"/>
</dbReference>
<keyword evidence="3" id="KW-0548">Nucleotidyltransferase</keyword>
<dbReference type="Pfam" id="PF00385">
    <property type="entry name" value="Chromo"/>
    <property type="match status" value="1"/>
</dbReference>
<keyword evidence="6" id="KW-0378">Hydrolase</keyword>
<feature type="compositionally biased region" description="Basic and acidic residues" evidence="9">
    <location>
        <begin position="364"/>
        <end position="383"/>
    </location>
</feature>
<dbReference type="PANTHER" id="PTHR37984:SF5">
    <property type="entry name" value="PROTEIN NYNRIN-LIKE"/>
    <property type="match status" value="1"/>
</dbReference>
<dbReference type="GO" id="GO:0008233">
    <property type="term" value="F:peptidase activity"/>
    <property type="evidence" value="ECO:0007669"/>
    <property type="project" value="UniProtKB-KW"/>
</dbReference>
<dbReference type="InterPro" id="IPR000477">
    <property type="entry name" value="RT_dom"/>
</dbReference>
<dbReference type="FunFam" id="3.30.70.270:FF:000020">
    <property type="entry name" value="Transposon Tf2-6 polyprotein-like Protein"/>
    <property type="match status" value="1"/>
</dbReference>
<dbReference type="GO" id="GO:0008270">
    <property type="term" value="F:zinc ion binding"/>
    <property type="evidence" value="ECO:0007669"/>
    <property type="project" value="UniProtKB-KW"/>
</dbReference>
<keyword evidence="1" id="KW-0645">Protease</keyword>
<dbReference type="Pfam" id="PF00078">
    <property type="entry name" value="RVT_1"/>
    <property type="match status" value="1"/>
</dbReference>
<accession>A0AAE0GZ99</accession>
<dbReference type="GO" id="GO:0004519">
    <property type="term" value="F:endonuclease activity"/>
    <property type="evidence" value="ECO:0007669"/>
    <property type="project" value="UniProtKB-KW"/>
</dbReference>
<dbReference type="InterPro" id="IPR001878">
    <property type="entry name" value="Znf_CCHC"/>
</dbReference>
<name>A0AAE0GZ99_9CHLO</name>
<dbReference type="InterPro" id="IPR043502">
    <property type="entry name" value="DNA/RNA_pol_sf"/>
</dbReference>
<dbReference type="InterPro" id="IPR043128">
    <property type="entry name" value="Rev_trsase/Diguanyl_cyclase"/>
</dbReference>
<evidence type="ECO:0000256" key="6">
    <source>
        <dbReference type="ARBA" id="ARBA00022801"/>
    </source>
</evidence>
<evidence type="ECO:0008006" key="14">
    <source>
        <dbReference type="Google" id="ProtNLM"/>
    </source>
</evidence>
<keyword evidence="5" id="KW-0255">Endonuclease</keyword>
<feature type="compositionally biased region" description="Basic residues" evidence="9">
    <location>
        <begin position="336"/>
        <end position="349"/>
    </location>
</feature>
<evidence type="ECO:0000256" key="5">
    <source>
        <dbReference type="ARBA" id="ARBA00022759"/>
    </source>
</evidence>
<evidence type="ECO:0000256" key="1">
    <source>
        <dbReference type="ARBA" id="ARBA00022670"/>
    </source>
</evidence>
<proteinExistence type="predicted"/>
<protein>
    <recommendedName>
        <fullName evidence="14">Reverse transcriptase</fullName>
    </recommendedName>
</protein>
<dbReference type="Pfam" id="PF17917">
    <property type="entry name" value="RT_RNaseH"/>
    <property type="match status" value="1"/>
</dbReference>
<dbReference type="CDD" id="cd01647">
    <property type="entry name" value="RT_LTR"/>
    <property type="match status" value="1"/>
</dbReference>
<evidence type="ECO:0000256" key="9">
    <source>
        <dbReference type="SAM" id="MobiDB-lite"/>
    </source>
</evidence>
<dbReference type="PANTHER" id="PTHR37984">
    <property type="entry name" value="PROTEIN CBG26694"/>
    <property type="match status" value="1"/>
</dbReference>
<dbReference type="CDD" id="cd00024">
    <property type="entry name" value="CD_CSD"/>
    <property type="match status" value="1"/>
</dbReference>
<keyword evidence="8" id="KW-0479">Metal-binding</keyword>
<dbReference type="FunFam" id="3.10.10.10:FF:000007">
    <property type="entry name" value="Retrovirus-related Pol polyprotein from transposon 17.6-like Protein"/>
    <property type="match status" value="1"/>
</dbReference>
<dbReference type="InterPro" id="IPR050951">
    <property type="entry name" value="Retrovirus_Pol_polyprotein"/>
</dbReference>
<evidence type="ECO:0000256" key="7">
    <source>
        <dbReference type="ARBA" id="ARBA00022918"/>
    </source>
</evidence>
<dbReference type="Pfam" id="PF03732">
    <property type="entry name" value="Retrotrans_gag"/>
    <property type="match status" value="1"/>
</dbReference>
<dbReference type="PROSITE" id="PS50158">
    <property type="entry name" value="ZF_CCHC"/>
    <property type="match status" value="1"/>
</dbReference>
<keyword evidence="2" id="KW-0808">Transferase</keyword>
<sequence length="1307" mass="148682">MVTIEEEEHEIPDIDPDPSTWFFDILGSYDAYSRFKVPKWIAGYADTQTRYDQIGYYDNISRMKPDMSRFRDPANEPKEPENEYTEDNPPMVFTDPDSDSVPAPAPPSLVPKVKMTPPREFKSGQDAEVWLDTVDRYFQFTYPGVKDKDLITVFLTLIQNNDRHYFQVLAQQPHANYEMVRQTFLRQFGNPHKRSVAKKHLMVLTQGTQTFADYLRTFTSLASLAAVDLNDVLIKDRFVTSMDPDLRRQFQLRFLTEEQRNNLSWQETTQILIDLNYVIHSKQSETLHYRGQKEQSSGGPAKKDKDKGRGQKPYDKSNRNRNQNQSGSQNSNQNRNKGKGGKGKGKGKGKSQNDKSCNRCGRVGHIEKDCYSTKTPDGKEIKGKPPAQSPFQNRRQQQQNQGAKDGSGKLINTINTLFKELKSQHSINAAVATPAPVPATAPAPQGNSQGTAQTKNLTITRKHSSGSSIRTVLSRVEQTPDSDDLPEMELVSATTMRKHLRRIRSSGSAEEAVAYLFFLSEVDGELVFTASDTDTTTEDPEVTAARDQMREDFSDIFQEDLPAGHRPERFEGGYHRINIEPGHKPPSQPVRTIPVPMMEELKRQIIKYVDLGILRPSSSPYGCPIIFAPKPGGKWRMCCDYRALNNITIKDTYPLPPHDTLLEQLKGARWFSRFDFNQFSHQIPIHPDDIHKTAIRTRYGSYEWTVMPFGLTNAPATALRVGNRAFFDFIDRFLVIFMDDTIVYSPDFDSHVSHVRQFLQRCREHQFFIRPSKVELFVRSIDFIGHHISEAGLSIIEDRIRAVMAIQPPVSYGPTVGKQPLRRMAKDGKSSLRSFLGMVGQFRRFIPKFSKVAEPLNRLLKDNAEFVWESEQQQAFDNLKSAICNAPRRWPIPEIELFAIVEGFRFFRHIMLGAPETIVRSDHQPLVYFQSKSTLSPKQARWLDELSEYNFRIEHIAGEKNKVADALTRISALFELTDCLQHMDISEVMPSADPTFIALISPSSAHQLHDIIISEYDRDTFAQTILAKLTSSTSSQSVSSYSFELIQGLIYRKTIYGRQLYIPPTAKVPTDDANSWEDKLPLVEFAINNTVSASTGYSPFYLDSMAQPLSPHDLVITIPPEAPVPIQRAIRDHFDQYSAVHANAVDNIFRAAEISQARFNKTHMPQQFAVGQKVLLRTEFIQWTGLTEAGRHFKQPYIGPFTISKVLSHGRAYELDFGDLDIRIHPVQPVSRLELYNDSIQAPLPLPQMITEEGQPLFEISHILSDKFTRGVKYYLVRYAGYGPEHDTWVKATELTNVADIIAAYEG</sequence>
<evidence type="ECO:0000313" key="13">
    <source>
        <dbReference type="Proteomes" id="UP001190700"/>
    </source>
</evidence>
<dbReference type="InterPro" id="IPR023780">
    <property type="entry name" value="Chromo_domain"/>
</dbReference>
<evidence type="ECO:0000259" key="11">
    <source>
        <dbReference type="PROSITE" id="PS50158"/>
    </source>
</evidence>
<evidence type="ECO:0000259" key="10">
    <source>
        <dbReference type="PROSITE" id="PS50013"/>
    </source>
</evidence>
<evidence type="ECO:0000313" key="12">
    <source>
        <dbReference type="EMBL" id="KAK3286913.1"/>
    </source>
</evidence>
<dbReference type="CDD" id="cd09274">
    <property type="entry name" value="RNase_HI_RT_Ty3"/>
    <property type="match status" value="1"/>
</dbReference>
<keyword evidence="7" id="KW-0695">RNA-directed DNA polymerase</keyword>
<feature type="region of interest" description="Disordered" evidence="9">
    <location>
        <begin position="67"/>
        <end position="120"/>
    </location>
</feature>
<feature type="compositionally biased region" description="Polar residues" evidence="9">
    <location>
        <begin position="445"/>
        <end position="479"/>
    </location>
</feature>
<dbReference type="EMBL" id="LGRX02001096">
    <property type="protein sequence ID" value="KAK3286913.1"/>
    <property type="molecule type" value="Genomic_DNA"/>
</dbReference>